<dbReference type="GO" id="GO:0004842">
    <property type="term" value="F:ubiquitin-protein transferase activity"/>
    <property type="evidence" value="ECO:0007669"/>
    <property type="project" value="InterPro"/>
</dbReference>
<reference evidence="2" key="1">
    <citation type="submission" date="2022-01" db="EMBL/GenBank/DDBJ databases">
        <authorList>
            <person name="King R."/>
        </authorList>
    </citation>
    <scope>NUCLEOTIDE SEQUENCE</scope>
</reference>
<protein>
    <recommendedName>
        <fullName evidence="4">G2/M phase-specific E3 ubiquitin-protein ligase</fullName>
    </recommendedName>
</protein>
<keyword evidence="3" id="KW-1185">Reference proteome</keyword>
<evidence type="ECO:0000313" key="3">
    <source>
        <dbReference type="Proteomes" id="UP001152799"/>
    </source>
</evidence>
<feature type="compositionally biased region" description="Basic and acidic residues" evidence="1">
    <location>
        <begin position="540"/>
        <end position="553"/>
    </location>
</feature>
<sequence length="647" mass="73377">MLHTLVNHQKKETASKKTTRIIELGWMYASDTEEFRQVRKLSGGGTRQIQVEQSAKVSLLREKAIELFFPGGISPKGKISDFASVLLVDFKLNALDETLTVKQYFELTALTKLRFYLATRNLNEESSEISALQPKRGKRKRNKFQFSSEEDDRSDYGASAACQELLLHQDNRDSCNMPSVSYEGMGSETLTSTTSLGTEVREETFALGDSGPDELTVLVNSILDDTYNNEPNIEESLPNIEENLATFLTPDVQSLEQILTNLQNRISSVNITKINVYRKDIFGCCLRAFRRKNFKPFNIIYVNFTDIEEKTEGAIDEGGPKREMFRLLLKFLSNSNLFTGNEMKHISLDSKALHEQYYYEAGRIISLSLVHGGTGPHFFSETLYSLVTYGIENTTLRCEDLEPDIKEKVDLFQSETDLFKLRDMILSDSIFPTAGCHFIEKLDDKERILQDQAYASALLNHSRACFNQPTQTLAHSPKEEAKKIALTTPKTSIGNSVNLNKLKNMNSIHIQKSPVKLNVQNESLSLPSTSTEPSTSTTTEVERSSERSVWTRDDHNVTPVAIVSSFTNNFPAEENCEKNEENDDENIPGKKKRKLLVNKEKPVIKILSERETNAERRHQENLQKKNEALDLCRQILDLAQNIVEPKK</sequence>
<feature type="region of interest" description="Disordered" evidence="1">
    <location>
        <begin position="127"/>
        <end position="155"/>
    </location>
</feature>
<dbReference type="SUPFAM" id="SSF56204">
    <property type="entry name" value="Hect, E3 ligase catalytic domain"/>
    <property type="match status" value="1"/>
</dbReference>
<dbReference type="InterPro" id="IPR035983">
    <property type="entry name" value="Hect_E3_ubiquitin_ligase"/>
</dbReference>
<dbReference type="OrthoDB" id="6779785at2759"/>
<gene>
    <name evidence="2" type="ORF">CEUTPL_LOCUS6353</name>
</gene>
<evidence type="ECO:0000256" key="1">
    <source>
        <dbReference type="SAM" id="MobiDB-lite"/>
    </source>
</evidence>
<feature type="compositionally biased region" description="Low complexity" evidence="1">
    <location>
        <begin position="524"/>
        <end position="539"/>
    </location>
</feature>
<dbReference type="AlphaFoldDB" id="A0A9N9MLU9"/>
<name>A0A9N9MLU9_9CUCU</name>
<evidence type="ECO:0000313" key="2">
    <source>
        <dbReference type="EMBL" id="CAG9765750.1"/>
    </source>
</evidence>
<evidence type="ECO:0008006" key="4">
    <source>
        <dbReference type="Google" id="ProtNLM"/>
    </source>
</evidence>
<dbReference type="EMBL" id="OU892279">
    <property type="protein sequence ID" value="CAG9765750.1"/>
    <property type="molecule type" value="Genomic_DNA"/>
</dbReference>
<feature type="region of interest" description="Disordered" evidence="1">
    <location>
        <begin position="524"/>
        <end position="553"/>
    </location>
</feature>
<dbReference type="Gene3D" id="3.90.1750.10">
    <property type="entry name" value="Hect, E3 ligase catalytic domains"/>
    <property type="match status" value="1"/>
</dbReference>
<proteinExistence type="predicted"/>
<dbReference type="Proteomes" id="UP001152799">
    <property type="component" value="Chromosome 3"/>
</dbReference>
<accession>A0A9N9MLU9</accession>
<organism evidence="2 3">
    <name type="scientific">Ceutorhynchus assimilis</name>
    <name type="common">cabbage seed weevil</name>
    <dbReference type="NCBI Taxonomy" id="467358"/>
    <lineage>
        <taxon>Eukaryota</taxon>
        <taxon>Metazoa</taxon>
        <taxon>Ecdysozoa</taxon>
        <taxon>Arthropoda</taxon>
        <taxon>Hexapoda</taxon>
        <taxon>Insecta</taxon>
        <taxon>Pterygota</taxon>
        <taxon>Neoptera</taxon>
        <taxon>Endopterygota</taxon>
        <taxon>Coleoptera</taxon>
        <taxon>Polyphaga</taxon>
        <taxon>Cucujiformia</taxon>
        <taxon>Curculionidae</taxon>
        <taxon>Ceutorhynchinae</taxon>
        <taxon>Ceutorhynchus</taxon>
    </lineage>
</organism>